<dbReference type="InterPro" id="IPR002028">
    <property type="entry name" value="Trp_synthase_suA"/>
</dbReference>
<gene>
    <name evidence="9" type="primary">trpA_3</name>
    <name evidence="9" type="ORF">Mame_04157</name>
</gene>
<reference evidence="9 10" key="1">
    <citation type="submission" date="2017-03" db="EMBL/GenBank/DDBJ databases">
        <title>Foreign affairs: Plasmid Transfer between Roseobacters and Rhizobia.</title>
        <authorList>
            <person name="Bartling P."/>
            <person name="Bunk B."/>
            <person name="Overmann J."/>
            <person name="Brinkmann H."/>
            <person name="Petersen J."/>
        </authorList>
    </citation>
    <scope>NUCLEOTIDE SEQUENCE [LARGE SCALE GENOMIC DNA]</scope>
    <source>
        <strain evidence="9 10">MACL11</strain>
    </source>
</reference>
<organism evidence="9 10">
    <name type="scientific">Martelella mediterranea DSM 17316</name>
    <dbReference type="NCBI Taxonomy" id="1122214"/>
    <lineage>
        <taxon>Bacteria</taxon>
        <taxon>Pseudomonadati</taxon>
        <taxon>Pseudomonadota</taxon>
        <taxon>Alphaproteobacteria</taxon>
        <taxon>Hyphomicrobiales</taxon>
        <taxon>Aurantimonadaceae</taxon>
        <taxon>Martelella</taxon>
    </lineage>
</organism>
<dbReference type="UniPathway" id="UPA00035">
    <property type="reaction ID" value="UER00044"/>
</dbReference>
<name>A0A1U9Z7B9_9HYPH</name>
<dbReference type="Gene3D" id="3.20.20.70">
    <property type="entry name" value="Aldolase class I"/>
    <property type="match status" value="1"/>
</dbReference>
<dbReference type="SUPFAM" id="SSF51366">
    <property type="entry name" value="Ribulose-phoshate binding barrel"/>
    <property type="match status" value="1"/>
</dbReference>
<evidence type="ECO:0000256" key="8">
    <source>
        <dbReference type="ARBA" id="ARBA00049047"/>
    </source>
</evidence>
<dbReference type="InterPro" id="IPR011060">
    <property type="entry name" value="RibuloseP-bd_barrel"/>
</dbReference>
<proteinExistence type="predicted"/>
<keyword evidence="5" id="KW-0822">Tryptophan biosynthesis</keyword>
<dbReference type="RefSeq" id="WP_018064494.1">
    <property type="nucleotide sequence ID" value="NZ_AQWH01000007.1"/>
</dbReference>
<evidence type="ECO:0000256" key="1">
    <source>
        <dbReference type="ARBA" id="ARBA00004733"/>
    </source>
</evidence>
<evidence type="ECO:0000313" key="10">
    <source>
        <dbReference type="Proteomes" id="UP000191135"/>
    </source>
</evidence>
<evidence type="ECO:0000313" key="9">
    <source>
        <dbReference type="EMBL" id="AQZ53452.1"/>
    </source>
</evidence>
<keyword evidence="10" id="KW-1185">Reference proteome</keyword>
<comment type="catalytic activity">
    <reaction evidence="8">
        <text>(1S,2R)-1-C-(indol-3-yl)glycerol 3-phosphate + L-serine = D-glyceraldehyde 3-phosphate + L-tryptophan + H2O</text>
        <dbReference type="Rhea" id="RHEA:10532"/>
        <dbReference type="ChEBI" id="CHEBI:15377"/>
        <dbReference type="ChEBI" id="CHEBI:33384"/>
        <dbReference type="ChEBI" id="CHEBI:57912"/>
        <dbReference type="ChEBI" id="CHEBI:58866"/>
        <dbReference type="ChEBI" id="CHEBI:59776"/>
        <dbReference type="EC" id="4.2.1.20"/>
    </reaction>
</comment>
<comment type="pathway">
    <text evidence="1">Amino-acid biosynthesis; L-tryptophan biosynthesis; L-tryptophan from chorismate: step 5/5.</text>
</comment>
<dbReference type="eggNOG" id="COG0159">
    <property type="taxonomic scope" value="Bacteria"/>
</dbReference>
<dbReference type="InterPro" id="IPR013785">
    <property type="entry name" value="Aldolase_TIM"/>
</dbReference>
<dbReference type="Proteomes" id="UP000191135">
    <property type="component" value="Chromosome"/>
</dbReference>
<evidence type="ECO:0000256" key="5">
    <source>
        <dbReference type="ARBA" id="ARBA00022822"/>
    </source>
</evidence>
<dbReference type="GO" id="GO:0005829">
    <property type="term" value="C:cytosol"/>
    <property type="evidence" value="ECO:0007669"/>
    <property type="project" value="TreeGrafter"/>
</dbReference>
<dbReference type="GO" id="GO:0004834">
    <property type="term" value="F:tryptophan synthase activity"/>
    <property type="evidence" value="ECO:0007669"/>
    <property type="project" value="UniProtKB-EC"/>
</dbReference>
<evidence type="ECO:0000256" key="3">
    <source>
        <dbReference type="ARBA" id="ARBA00012043"/>
    </source>
</evidence>
<dbReference type="EC" id="4.2.1.20" evidence="3"/>
<dbReference type="OrthoDB" id="9804578at2"/>
<keyword evidence="4" id="KW-0028">Amino-acid biosynthesis</keyword>
<dbReference type="PANTHER" id="PTHR43406:SF1">
    <property type="entry name" value="TRYPTOPHAN SYNTHASE ALPHA CHAIN, CHLOROPLASTIC"/>
    <property type="match status" value="1"/>
</dbReference>
<dbReference type="PANTHER" id="PTHR43406">
    <property type="entry name" value="TRYPTOPHAN SYNTHASE, ALPHA CHAIN"/>
    <property type="match status" value="1"/>
</dbReference>
<dbReference type="EMBL" id="CP020330">
    <property type="protein sequence ID" value="AQZ53452.1"/>
    <property type="molecule type" value="Genomic_DNA"/>
</dbReference>
<dbReference type="KEGG" id="mmed:Mame_04157"/>
<evidence type="ECO:0000256" key="4">
    <source>
        <dbReference type="ARBA" id="ARBA00022605"/>
    </source>
</evidence>
<dbReference type="Pfam" id="PF00290">
    <property type="entry name" value="Trp_syntA"/>
    <property type="match status" value="1"/>
</dbReference>
<dbReference type="AlphaFoldDB" id="A0A1U9Z7B9"/>
<sequence>MNAGTEIEETRTRGRALPERPLLSCYFPLGDRQVSPDLLDIYAGEGVDVIEIGMASPDPFLDGPDVRQSMLRADRGRWRTDLDAVLERLAKFQNPPRALLMTYADPAHPGLHEKDLWRGLDSLLVVAEQGDPLAVRLERAAAENNVALSPFVSLPLNDMAMERAQNAGFYIMLQAHAGATGPRETLDTGNADRIAQLRAAGARRPILLGFGISGGRQARQAMELGADGVIVGSQVLRAALTGGDALRVLLRDLRSGLDA</sequence>
<keyword evidence="6" id="KW-0057">Aromatic amino acid biosynthesis</keyword>
<accession>A0A1U9Z7B9</accession>
<comment type="subunit">
    <text evidence="2">Tetramer of two alpha and two beta chains.</text>
</comment>
<evidence type="ECO:0000256" key="7">
    <source>
        <dbReference type="ARBA" id="ARBA00023239"/>
    </source>
</evidence>
<dbReference type="STRING" id="1122214.Mame_04157"/>
<protein>
    <recommendedName>
        <fullName evidence="3">tryptophan synthase</fullName>
        <ecNumber evidence="3">4.2.1.20</ecNumber>
    </recommendedName>
</protein>
<evidence type="ECO:0000256" key="6">
    <source>
        <dbReference type="ARBA" id="ARBA00023141"/>
    </source>
</evidence>
<keyword evidence="7 9" id="KW-0456">Lyase</keyword>
<evidence type="ECO:0000256" key="2">
    <source>
        <dbReference type="ARBA" id="ARBA00011270"/>
    </source>
</evidence>